<name>A0A0M5J201_STRPR</name>
<feature type="domain" description="Glycosyltransferase RgtA/B/C/D-like" evidence="3">
    <location>
        <begin position="75"/>
        <end position="224"/>
    </location>
</feature>
<keyword evidence="2" id="KW-0472">Membrane</keyword>
<dbReference type="EMBL" id="CP011340">
    <property type="protein sequence ID" value="ALC22868.1"/>
    <property type="molecule type" value="Genomic_DNA"/>
</dbReference>
<feature type="compositionally biased region" description="Pro residues" evidence="1">
    <location>
        <begin position="408"/>
        <end position="418"/>
    </location>
</feature>
<feature type="region of interest" description="Disordered" evidence="1">
    <location>
        <begin position="395"/>
        <end position="418"/>
    </location>
</feature>
<evidence type="ECO:0000256" key="2">
    <source>
        <dbReference type="SAM" id="Phobius"/>
    </source>
</evidence>
<feature type="transmembrane region" description="Helical" evidence="2">
    <location>
        <begin position="296"/>
        <end position="316"/>
    </location>
</feature>
<feature type="transmembrane region" description="Helical" evidence="2">
    <location>
        <begin position="175"/>
        <end position="202"/>
    </location>
</feature>
<evidence type="ECO:0000259" key="3">
    <source>
        <dbReference type="Pfam" id="PF13231"/>
    </source>
</evidence>
<protein>
    <submittedName>
        <fullName evidence="4">Membrane protein</fullName>
    </submittedName>
</protein>
<sequence>MDLRTRTRPTTLDVRGARFLVIGVCALALVAKMILAATKRGPADVRFFDAFATAIAQVGPVRIYEHPMPRLPVYNHPPLTSWMLAGFHELENLGIPFGSLIRAPACLADVVSALLVLEILRRRRTLGTATVCAIGCALSPVLFATSGYHGNTDSVAIMFMLLAAFLLVDRRAPLAAGVAAALAVSVKLVPVVAIPALIVAAVRAGRPAAVRFCAGLVAVMLVLWGPALAAVPVPLREKVLEYEGGRWRLWGLVRFADLAGASDSFVEALHSDFRLLFVLLCMAAGAWLAWVRPTAAAYAVALSLTLLLLLSTGSAVQYLAWPVVGLCLFGLWEGLGYGLVVGVVTVIVYSGASAVRWNDWALHLAEAGWLLLAAGIASGVRRALTEPPAPLPGEHVPLVAQRTDRPATPAPPVDRPHR</sequence>
<keyword evidence="2" id="KW-1133">Transmembrane helix</keyword>
<dbReference type="Proteomes" id="UP000060513">
    <property type="component" value="Chromosome"/>
</dbReference>
<dbReference type="OrthoDB" id="4082158at2"/>
<keyword evidence="2" id="KW-0812">Transmembrane</keyword>
<feature type="transmembrane region" description="Helical" evidence="2">
    <location>
        <begin position="323"/>
        <end position="348"/>
    </location>
</feature>
<dbReference type="Pfam" id="PF13231">
    <property type="entry name" value="PMT_2"/>
    <property type="match status" value="1"/>
</dbReference>
<feature type="transmembrane region" description="Helical" evidence="2">
    <location>
        <begin position="100"/>
        <end position="119"/>
    </location>
</feature>
<organism evidence="4">
    <name type="scientific">Streptomyces pristinaespiralis</name>
    <dbReference type="NCBI Taxonomy" id="38300"/>
    <lineage>
        <taxon>Bacteria</taxon>
        <taxon>Bacillati</taxon>
        <taxon>Actinomycetota</taxon>
        <taxon>Actinomycetes</taxon>
        <taxon>Kitasatosporales</taxon>
        <taxon>Streptomycetaceae</taxon>
        <taxon>Streptomyces</taxon>
    </lineage>
</organism>
<gene>
    <name evidence="4" type="ORF">SPRI_4562</name>
</gene>
<dbReference type="AlphaFoldDB" id="A0A0M5J201"/>
<dbReference type="GeneID" id="97234389"/>
<feature type="transmembrane region" description="Helical" evidence="2">
    <location>
        <begin position="126"/>
        <end position="144"/>
    </location>
</feature>
<feature type="transmembrane region" description="Helical" evidence="2">
    <location>
        <begin position="16"/>
        <end position="35"/>
    </location>
</feature>
<evidence type="ECO:0000313" key="5">
    <source>
        <dbReference type="Proteomes" id="UP000060513"/>
    </source>
</evidence>
<dbReference type="PATRIC" id="fig|38300.4.peg.4786"/>
<reference evidence="4 5" key="1">
    <citation type="submission" date="2015-08" db="EMBL/GenBank/DDBJ databases">
        <title>Genome sequence of the pristinamycin over-producing bacterium Streptomyces pristinaespiralis HCCB10218.</title>
        <authorList>
            <person name="Tian J."/>
            <person name="Yang J."/>
            <person name="Li L."/>
            <person name="Ruan L."/>
            <person name="Wei W."/>
            <person name="Zheng G."/>
            <person name="Wei Z."/>
            <person name="Yang S."/>
            <person name="Ge M."/>
            <person name="Jiang W."/>
            <person name="Lu Y."/>
        </authorList>
    </citation>
    <scope>NUCLEOTIDE SEQUENCE [LARGE SCALE GENOMIC DNA]</scope>
    <source>
        <strain evidence="4 5">HCCB 10218</strain>
    </source>
</reference>
<accession>A0A0M5J201</accession>
<dbReference type="KEGG" id="spri:SPRI_4562"/>
<dbReference type="RefSeq" id="WP_005316877.1">
    <property type="nucleotide sequence ID" value="NZ_CP011340.1"/>
</dbReference>
<evidence type="ECO:0000313" key="4">
    <source>
        <dbReference type="EMBL" id="ALC22868.1"/>
    </source>
</evidence>
<dbReference type="InterPro" id="IPR038731">
    <property type="entry name" value="RgtA/B/C-like"/>
</dbReference>
<dbReference type="STRING" id="38300.SPRI_4562"/>
<feature type="transmembrane region" description="Helical" evidence="2">
    <location>
        <begin position="208"/>
        <end position="231"/>
    </location>
</feature>
<evidence type="ECO:0000256" key="1">
    <source>
        <dbReference type="SAM" id="MobiDB-lite"/>
    </source>
</evidence>
<proteinExistence type="predicted"/>
<feature type="transmembrane region" description="Helical" evidence="2">
    <location>
        <begin position="273"/>
        <end position="290"/>
    </location>
</feature>